<protein>
    <submittedName>
        <fullName evidence="1">Uncharacterized protein</fullName>
    </submittedName>
</protein>
<accession>A0A0L8FHZ8</accession>
<dbReference type="EMBL" id="KQ431257">
    <property type="protein sequence ID" value="KOF63294.1"/>
    <property type="molecule type" value="Genomic_DNA"/>
</dbReference>
<reference evidence="1" key="1">
    <citation type="submission" date="2015-07" db="EMBL/GenBank/DDBJ databases">
        <title>MeaNS - Measles Nucleotide Surveillance Program.</title>
        <authorList>
            <person name="Tran T."/>
            <person name="Druce J."/>
        </authorList>
    </citation>
    <scope>NUCLEOTIDE SEQUENCE</scope>
    <source>
        <strain evidence="1">UCB-OBI-ISO-001</strain>
        <tissue evidence="1">Gonad</tissue>
    </source>
</reference>
<name>A0A0L8FHZ8_OCTBM</name>
<organism evidence="1">
    <name type="scientific">Octopus bimaculoides</name>
    <name type="common">California two-spotted octopus</name>
    <dbReference type="NCBI Taxonomy" id="37653"/>
    <lineage>
        <taxon>Eukaryota</taxon>
        <taxon>Metazoa</taxon>
        <taxon>Spiralia</taxon>
        <taxon>Lophotrochozoa</taxon>
        <taxon>Mollusca</taxon>
        <taxon>Cephalopoda</taxon>
        <taxon>Coleoidea</taxon>
        <taxon>Octopodiformes</taxon>
        <taxon>Octopoda</taxon>
        <taxon>Incirrata</taxon>
        <taxon>Octopodidae</taxon>
        <taxon>Octopus</taxon>
    </lineage>
</organism>
<dbReference type="AlphaFoldDB" id="A0A0L8FHZ8"/>
<sequence>MFLCIYLLEINNLYNFLGHSDICAYQQPGGLTCTNCLVPIENQVDCTHHMVPIDGTCLMVSIYSQVDSTHCGMWYALTASCAVPMT</sequence>
<proteinExistence type="predicted"/>
<evidence type="ECO:0000313" key="1">
    <source>
        <dbReference type="EMBL" id="KOF63294.1"/>
    </source>
</evidence>
<gene>
    <name evidence="1" type="ORF">OCBIM_22019688mg</name>
</gene>